<dbReference type="Gene3D" id="3.40.250.10">
    <property type="entry name" value="Rhodanese-like domain"/>
    <property type="match status" value="1"/>
</dbReference>
<accession>W4JV54</accession>
<organism evidence="3 4">
    <name type="scientific">Heterobasidion irregulare (strain TC 32-1)</name>
    <dbReference type="NCBI Taxonomy" id="747525"/>
    <lineage>
        <taxon>Eukaryota</taxon>
        <taxon>Fungi</taxon>
        <taxon>Dikarya</taxon>
        <taxon>Basidiomycota</taxon>
        <taxon>Agaricomycotina</taxon>
        <taxon>Agaricomycetes</taxon>
        <taxon>Russulales</taxon>
        <taxon>Bondarzewiaceae</taxon>
        <taxon>Heterobasidion</taxon>
        <taxon>Heterobasidion annosum species complex</taxon>
    </lineage>
</organism>
<dbReference type="InParanoid" id="W4JV54"/>
<dbReference type="eggNOG" id="ENOG502SD57">
    <property type="taxonomic scope" value="Eukaryota"/>
</dbReference>
<protein>
    <recommendedName>
        <fullName evidence="2">Rhodanese domain-containing protein</fullName>
    </recommendedName>
</protein>
<dbReference type="HOGENOM" id="CLU_069439_0_0_1"/>
<dbReference type="InterPro" id="IPR036873">
    <property type="entry name" value="Rhodanese-like_dom_sf"/>
</dbReference>
<reference evidence="3 4" key="1">
    <citation type="journal article" date="2012" name="New Phytol.">
        <title>Insight into trade-off between wood decay and parasitism from the genome of a fungal forest pathogen.</title>
        <authorList>
            <person name="Olson A."/>
            <person name="Aerts A."/>
            <person name="Asiegbu F."/>
            <person name="Belbahri L."/>
            <person name="Bouzid O."/>
            <person name="Broberg A."/>
            <person name="Canback B."/>
            <person name="Coutinho P.M."/>
            <person name="Cullen D."/>
            <person name="Dalman K."/>
            <person name="Deflorio G."/>
            <person name="van Diepen L.T."/>
            <person name="Dunand C."/>
            <person name="Duplessis S."/>
            <person name="Durling M."/>
            <person name="Gonthier P."/>
            <person name="Grimwood J."/>
            <person name="Fossdal C.G."/>
            <person name="Hansson D."/>
            <person name="Henrissat B."/>
            <person name="Hietala A."/>
            <person name="Himmelstrand K."/>
            <person name="Hoffmeister D."/>
            <person name="Hogberg N."/>
            <person name="James T.Y."/>
            <person name="Karlsson M."/>
            <person name="Kohler A."/>
            <person name="Kues U."/>
            <person name="Lee Y.H."/>
            <person name="Lin Y.C."/>
            <person name="Lind M."/>
            <person name="Lindquist E."/>
            <person name="Lombard V."/>
            <person name="Lucas S."/>
            <person name="Lunden K."/>
            <person name="Morin E."/>
            <person name="Murat C."/>
            <person name="Park J."/>
            <person name="Raffaello T."/>
            <person name="Rouze P."/>
            <person name="Salamov A."/>
            <person name="Schmutz J."/>
            <person name="Solheim H."/>
            <person name="Stahlberg J."/>
            <person name="Velez H."/>
            <person name="de Vries R.P."/>
            <person name="Wiebenga A."/>
            <person name="Woodward S."/>
            <person name="Yakovlev I."/>
            <person name="Garbelotto M."/>
            <person name="Martin F."/>
            <person name="Grigoriev I.V."/>
            <person name="Stenlid J."/>
        </authorList>
    </citation>
    <scope>NUCLEOTIDE SEQUENCE [LARGE SCALE GENOMIC DNA]</scope>
    <source>
        <strain evidence="3 4">TC 32-1</strain>
    </source>
</reference>
<dbReference type="AlphaFoldDB" id="W4JV54"/>
<name>W4JV54_HETIT</name>
<evidence type="ECO:0000256" key="1">
    <source>
        <dbReference type="SAM" id="MobiDB-lite"/>
    </source>
</evidence>
<feature type="region of interest" description="Disordered" evidence="1">
    <location>
        <begin position="1"/>
        <end position="34"/>
    </location>
</feature>
<evidence type="ECO:0000259" key="2">
    <source>
        <dbReference type="PROSITE" id="PS50206"/>
    </source>
</evidence>
<dbReference type="InterPro" id="IPR001763">
    <property type="entry name" value="Rhodanese-like_dom"/>
</dbReference>
<keyword evidence="4" id="KW-1185">Reference proteome</keyword>
<dbReference type="PANTHER" id="PTHR44086:SF10">
    <property type="entry name" value="THIOSULFATE SULFURTRANSFERASE_RHODANESE-LIKE DOMAIN-CONTAINING PROTEIN 3"/>
    <property type="match status" value="1"/>
</dbReference>
<gene>
    <name evidence="3" type="ORF">HETIRDRAFT_480898</name>
</gene>
<dbReference type="EMBL" id="KI925464">
    <property type="protein sequence ID" value="ETW76756.1"/>
    <property type="molecule type" value="Genomic_DNA"/>
</dbReference>
<dbReference type="Pfam" id="PF00581">
    <property type="entry name" value="Rhodanese"/>
    <property type="match status" value="1"/>
</dbReference>
<dbReference type="SUPFAM" id="SSF52821">
    <property type="entry name" value="Rhodanese/Cell cycle control phosphatase"/>
    <property type="match status" value="1"/>
</dbReference>
<dbReference type="PROSITE" id="PS50206">
    <property type="entry name" value="RHODANESE_3"/>
    <property type="match status" value="1"/>
</dbReference>
<dbReference type="PANTHER" id="PTHR44086">
    <property type="entry name" value="THIOSULFATE SULFURTRANSFERASE RDL2, MITOCHONDRIAL-RELATED"/>
    <property type="match status" value="1"/>
</dbReference>
<evidence type="ECO:0000313" key="3">
    <source>
        <dbReference type="EMBL" id="ETW76756.1"/>
    </source>
</evidence>
<dbReference type="GeneID" id="20677940"/>
<sequence>MDTDALTKGPSPKQQSPTSTSKSLPSPPTDRPLSFHNAFRVYHREQLSNSSVETPVFSPSTTTTTTATKDDAAPLRTLDDVRDQVAEKIAVRALRKVRLVDEVKVAVVLTFSKKDDAQFLRQVAEHLHRILALKEYLFAIATTGAGPTSLLICGSASVHVQRAALLASSKFVGRIQPLYDEGTRWIARVHKIGWTAYDEAALWDVMQKSAQRLIDPLLPPPGSRSIAQVLEGARTRLQRVSPQQAFDELHDAAIPMPVLLVDIRPQAQREQYGAISGSLVIERNVLEWRFDPRCTDGRLEIATRYDLRVIIICQEGYTSSLAAAALQDLGLLNATDVVGGYKAWKEAGLPVEIAPVWVAVPEV</sequence>
<proteinExistence type="predicted"/>
<dbReference type="GO" id="GO:0004792">
    <property type="term" value="F:thiosulfate-cyanide sulfurtransferase activity"/>
    <property type="evidence" value="ECO:0007669"/>
    <property type="project" value="TreeGrafter"/>
</dbReference>
<dbReference type="KEGG" id="hir:HETIRDRAFT_480898"/>
<feature type="compositionally biased region" description="Polar residues" evidence="1">
    <location>
        <begin position="50"/>
        <end position="60"/>
    </location>
</feature>
<dbReference type="OrthoDB" id="566238at2759"/>
<dbReference type="STRING" id="747525.W4JV54"/>
<dbReference type="SMART" id="SM00450">
    <property type="entry name" value="RHOD"/>
    <property type="match status" value="1"/>
</dbReference>
<feature type="domain" description="Rhodanese" evidence="2">
    <location>
        <begin position="258"/>
        <end position="353"/>
    </location>
</feature>
<dbReference type="RefSeq" id="XP_009551629.1">
    <property type="nucleotide sequence ID" value="XM_009553334.1"/>
</dbReference>
<dbReference type="Proteomes" id="UP000030671">
    <property type="component" value="Unassembled WGS sequence"/>
</dbReference>
<evidence type="ECO:0000313" key="4">
    <source>
        <dbReference type="Proteomes" id="UP000030671"/>
    </source>
</evidence>
<feature type="compositionally biased region" description="Low complexity" evidence="1">
    <location>
        <begin position="10"/>
        <end position="24"/>
    </location>
</feature>
<feature type="region of interest" description="Disordered" evidence="1">
    <location>
        <begin position="50"/>
        <end position="70"/>
    </location>
</feature>